<name>K0X630_9BACT</name>
<evidence type="ECO:0000313" key="3">
    <source>
        <dbReference type="Proteomes" id="UP000006044"/>
    </source>
</evidence>
<dbReference type="AlphaFoldDB" id="K0X630"/>
<dbReference type="HOGENOM" id="CLU_1831199_0_0_10"/>
<feature type="chain" id="PRO_5003840789" evidence="1">
    <location>
        <begin position="21"/>
        <end position="152"/>
    </location>
</feature>
<sequence>MKKAILLLCIASALCGKSVAQSVVSSAGGSTDMLTWTLGEVFTESVMRSNVVRFSQGFNQPIAISTSGILNIKGDNLTFTAGPNPVVDELYLSISGSRATSWWLYDMQGRLLGLGELADTQAVIDFSDKTTGEYVLKITNEVGSRSVLIIKK</sequence>
<feature type="signal peptide" evidence="1">
    <location>
        <begin position="1"/>
        <end position="20"/>
    </location>
</feature>
<comment type="caution">
    <text evidence="2">The sequence shown here is derived from an EMBL/GenBank/DDBJ whole genome shotgun (WGS) entry which is preliminary data.</text>
</comment>
<evidence type="ECO:0000256" key="1">
    <source>
        <dbReference type="SAM" id="SignalP"/>
    </source>
</evidence>
<dbReference type="Proteomes" id="UP000006044">
    <property type="component" value="Unassembled WGS sequence"/>
</dbReference>
<evidence type="ECO:0000313" key="2">
    <source>
        <dbReference type="EMBL" id="EJZ65866.1"/>
    </source>
</evidence>
<dbReference type="InterPro" id="IPR026444">
    <property type="entry name" value="Secre_tail"/>
</dbReference>
<gene>
    <name evidence="2" type="ORF">HMPREF9448_00036</name>
</gene>
<keyword evidence="3" id="KW-1185">Reference proteome</keyword>
<dbReference type="EMBL" id="ADLE01000001">
    <property type="protein sequence ID" value="EJZ65866.1"/>
    <property type="molecule type" value="Genomic_DNA"/>
</dbReference>
<protein>
    <submittedName>
        <fullName evidence="2">Por secretion system C-terminal sorting domain-containing protein</fullName>
    </submittedName>
</protein>
<proteinExistence type="predicted"/>
<dbReference type="RefSeq" id="WP_008860670.1">
    <property type="nucleotide sequence ID" value="NZ_JH815203.1"/>
</dbReference>
<dbReference type="STRING" id="742726.HMPREF9448_00036"/>
<organism evidence="2 3">
    <name type="scientific">Barnesiella intestinihominis YIT 11860</name>
    <dbReference type="NCBI Taxonomy" id="742726"/>
    <lineage>
        <taxon>Bacteria</taxon>
        <taxon>Pseudomonadati</taxon>
        <taxon>Bacteroidota</taxon>
        <taxon>Bacteroidia</taxon>
        <taxon>Bacteroidales</taxon>
        <taxon>Barnesiellaceae</taxon>
        <taxon>Barnesiella</taxon>
    </lineage>
</organism>
<dbReference type="OrthoDB" id="9765655at2"/>
<dbReference type="GeneID" id="77847414"/>
<dbReference type="eggNOG" id="ENOG5033DGD">
    <property type="taxonomic scope" value="Bacteria"/>
</dbReference>
<dbReference type="NCBIfam" id="TIGR04183">
    <property type="entry name" value="Por_Secre_tail"/>
    <property type="match status" value="1"/>
</dbReference>
<keyword evidence="1" id="KW-0732">Signal</keyword>
<accession>K0X630</accession>
<reference evidence="2 3" key="1">
    <citation type="submission" date="2012-08" db="EMBL/GenBank/DDBJ databases">
        <title>The Genome Sequence of Barnesiella intestinihominis YIT 11860.</title>
        <authorList>
            <consortium name="The Broad Institute Genome Sequencing Platform"/>
            <person name="Earl A."/>
            <person name="Ward D."/>
            <person name="Feldgarden M."/>
            <person name="Gevers D."/>
            <person name="Morotomi M."/>
            <person name="Walker B."/>
            <person name="Young S.K."/>
            <person name="Zeng Q."/>
            <person name="Gargeya S."/>
            <person name="Fitzgerald M."/>
            <person name="Haas B."/>
            <person name="Abouelleil A."/>
            <person name="Alvarado L."/>
            <person name="Arachchi H.M."/>
            <person name="Berlin A.M."/>
            <person name="Chapman S.B."/>
            <person name="Goldberg J."/>
            <person name="Griggs A."/>
            <person name="Gujja S."/>
            <person name="Hansen M."/>
            <person name="Howarth C."/>
            <person name="Imamovic A."/>
            <person name="Larimer J."/>
            <person name="McCowen C."/>
            <person name="Montmayeur A."/>
            <person name="Murphy C."/>
            <person name="Neiman D."/>
            <person name="Pearson M."/>
            <person name="Priest M."/>
            <person name="Roberts A."/>
            <person name="Saif S."/>
            <person name="Shea T."/>
            <person name="Sisk P."/>
            <person name="Sykes S."/>
            <person name="Wortman J."/>
            <person name="Nusbaum C."/>
            <person name="Birren B."/>
        </authorList>
    </citation>
    <scope>NUCLEOTIDE SEQUENCE [LARGE SCALE GENOMIC DNA]</scope>
    <source>
        <strain evidence="2 3">YIT 11860</strain>
    </source>
</reference>